<evidence type="ECO:0000256" key="10">
    <source>
        <dbReference type="ARBA" id="ARBA00025810"/>
    </source>
</evidence>
<gene>
    <name evidence="11" type="primary">fni</name>
    <name evidence="13" type="ORF">Ga0061060_104107</name>
</gene>
<feature type="binding site" evidence="11">
    <location>
        <position position="188"/>
    </location>
    <ligand>
        <name>FMN</name>
        <dbReference type="ChEBI" id="CHEBI:58210"/>
    </ligand>
</feature>
<feature type="binding site" evidence="11">
    <location>
        <position position="157"/>
    </location>
    <ligand>
        <name>Mg(2+)</name>
        <dbReference type="ChEBI" id="CHEBI:18420"/>
    </ligand>
</feature>
<evidence type="ECO:0000256" key="1">
    <source>
        <dbReference type="ARBA" id="ARBA00001917"/>
    </source>
</evidence>
<evidence type="ECO:0000259" key="12">
    <source>
        <dbReference type="Pfam" id="PF01070"/>
    </source>
</evidence>
<evidence type="ECO:0000256" key="4">
    <source>
        <dbReference type="ARBA" id="ARBA00022643"/>
    </source>
</evidence>
<dbReference type="EMBL" id="CYGZ01000004">
    <property type="protein sequence ID" value="CUA79510.1"/>
    <property type="molecule type" value="Genomic_DNA"/>
</dbReference>
<comment type="cofactor">
    <cofactor evidence="11">
        <name>Mg(2+)</name>
        <dbReference type="ChEBI" id="CHEBI:18420"/>
    </cofactor>
</comment>
<accession>A0A0K6GLD0</accession>
<feature type="binding site" evidence="11">
    <location>
        <begin position="10"/>
        <end position="11"/>
    </location>
    <ligand>
        <name>substrate</name>
    </ligand>
</feature>
<comment type="function">
    <text evidence="11">Involved in the biosynthesis of isoprenoids. Catalyzes the 1,3-allylic rearrangement of the homoallylic substrate isopentenyl (IPP) to its allylic isomer, dimethylallyl diphosphate (DMAPP).</text>
</comment>
<keyword evidence="5 11" id="KW-0479">Metal-binding</keyword>
<feature type="binding site" evidence="11">
    <location>
        <position position="218"/>
    </location>
    <ligand>
        <name>FMN</name>
        <dbReference type="ChEBI" id="CHEBI:58210"/>
    </ligand>
</feature>
<dbReference type="GO" id="GO:0000287">
    <property type="term" value="F:magnesium ion binding"/>
    <property type="evidence" value="ECO:0007669"/>
    <property type="project" value="UniProtKB-UniRule"/>
</dbReference>
<dbReference type="PANTHER" id="PTHR43665">
    <property type="entry name" value="ISOPENTENYL-DIPHOSPHATE DELTA-ISOMERASE"/>
    <property type="match status" value="1"/>
</dbReference>
<dbReference type="Proteomes" id="UP000182738">
    <property type="component" value="Unassembled WGS sequence"/>
</dbReference>
<keyword evidence="2 11" id="KW-0963">Cytoplasm</keyword>
<feature type="binding site" evidence="11">
    <location>
        <begin position="66"/>
        <end position="68"/>
    </location>
    <ligand>
        <name>FMN</name>
        <dbReference type="ChEBI" id="CHEBI:58210"/>
    </ligand>
</feature>
<dbReference type="GO" id="GO:0005737">
    <property type="term" value="C:cytoplasm"/>
    <property type="evidence" value="ECO:0007669"/>
    <property type="project" value="UniProtKB-SubCell"/>
</dbReference>
<keyword evidence="8 11" id="KW-0414">Isoprene biosynthesis</keyword>
<feature type="binding site" evidence="11">
    <location>
        <position position="156"/>
    </location>
    <ligand>
        <name>substrate</name>
    </ligand>
</feature>
<dbReference type="GO" id="GO:0004452">
    <property type="term" value="F:isopentenyl-diphosphate delta-isomerase activity"/>
    <property type="evidence" value="ECO:0007669"/>
    <property type="project" value="UniProtKB-UniRule"/>
</dbReference>
<evidence type="ECO:0000256" key="5">
    <source>
        <dbReference type="ARBA" id="ARBA00022723"/>
    </source>
</evidence>
<dbReference type="GO" id="GO:0070402">
    <property type="term" value="F:NADPH binding"/>
    <property type="evidence" value="ECO:0007669"/>
    <property type="project" value="UniProtKB-UniRule"/>
</dbReference>
<dbReference type="STRING" id="1325335.GCA_001418025_00818"/>
<feature type="domain" description="FMN-dependent dehydrogenase" evidence="12">
    <location>
        <begin position="170"/>
        <end position="328"/>
    </location>
</feature>
<dbReference type="Gene3D" id="3.20.20.70">
    <property type="entry name" value="Aldolase class I"/>
    <property type="match status" value="1"/>
</dbReference>
<comment type="caution">
    <text evidence="11">Lacks conserved residue(s) required for the propagation of feature annotation.</text>
</comment>
<feature type="binding site" evidence="11">
    <location>
        <position position="97"/>
    </location>
    <ligand>
        <name>FMN</name>
        <dbReference type="ChEBI" id="CHEBI:58210"/>
    </ligand>
</feature>
<evidence type="ECO:0000256" key="11">
    <source>
        <dbReference type="HAMAP-Rule" id="MF_00354"/>
    </source>
</evidence>
<dbReference type="EC" id="5.3.3.2" evidence="11"/>
<keyword evidence="3 11" id="KW-0285">Flavoprotein</keyword>
<evidence type="ECO:0000256" key="2">
    <source>
        <dbReference type="ARBA" id="ARBA00022490"/>
    </source>
</evidence>
<dbReference type="SMART" id="SM01240">
    <property type="entry name" value="IMPDH"/>
    <property type="match status" value="1"/>
</dbReference>
<dbReference type="InterPro" id="IPR000262">
    <property type="entry name" value="FMN-dep_DH"/>
</dbReference>
<dbReference type="PANTHER" id="PTHR43665:SF1">
    <property type="entry name" value="ISOPENTENYL-DIPHOSPHATE DELTA-ISOMERASE"/>
    <property type="match status" value="1"/>
</dbReference>
<evidence type="ECO:0000256" key="3">
    <source>
        <dbReference type="ARBA" id="ARBA00022630"/>
    </source>
</evidence>
<dbReference type="InterPro" id="IPR013785">
    <property type="entry name" value="Aldolase_TIM"/>
</dbReference>
<evidence type="ECO:0000256" key="9">
    <source>
        <dbReference type="ARBA" id="ARBA00023235"/>
    </source>
</evidence>
<dbReference type="InterPro" id="IPR011179">
    <property type="entry name" value="IPdP_isomerase"/>
</dbReference>
<protein>
    <recommendedName>
        <fullName evidence="11">Isopentenyl-diphosphate delta-isomerase</fullName>
        <shortName evidence="11">IPP isomerase</shortName>
        <ecNumber evidence="11">5.3.3.2</ecNumber>
    </recommendedName>
    <alternativeName>
        <fullName evidence="11">Isopentenyl diphosphate:dimethylallyl diphosphate isomerase</fullName>
    </alternativeName>
    <alternativeName>
        <fullName evidence="11">Isopentenyl pyrophosphate isomerase</fullName>
    </alternativeName>
    <alternativeName>
        <fullName evidence="11">Type 2 isopentenyl diphosphate isomerase</fullName>
        <shortName evidence="11">IDI-2</shortName>
    </alternativeName>
</protein>
<comment type="catalytic activity">
    <reaction evidence="11">
        <text>isopentenyl diphosphate = dimethylallyl diphosphate</text>
        <dbReference type="Rhea" id="RHEA:23284"/>
        <dbReference type="ChEBI" id="CHEBI:57623"/>
        <dbReference type="ChEBI" id="CHEBI:128769"/>
        <dbReference type="EC" id="5.3.3.2"/>
    </reaction>
</comment>
<feature type="binding site" evidence="11">
    <location>
        <position position="126"/>
    </location>
    <ligand>
        <name>FMN</name>
        <dbReference type="ChEBI" id="CHEBI:58210"/>
    </ligand>
</feature>
<comment type="subcellular location">
    <subcellularLocation>
        <location evidence="11">Cytoplasm</location>
    </subcellularLocation>
</comment>
<keyword evidence="9 11" id="KW-0413">Isomerase</keyword>
<comment type="similarity">
    <text evidence="11">Belongs to the IPP isomerase type 2 family.</text>
</comment>
<dbReference type="GO" id="GO:0016491">
    <property type="term" value="F:oxidoreductase activity"/>
    <property type="evidence" value="ECO:0007669"/>
    <property type="project" value="InterPro"/>
</dbReference>
<feature type="binding site" evidence="11">
    <location>
        <begin position="284"/>
        <end position="285"/>
    </location>
    <ligand>
        <name>FMN</name>
        <dbReference type="ChEBI" id="CHEBI:58210"/>
    </ligand>
</feature>
<keyword evidence="14" id="KW-1185">Reference proteome</keyword>
<keyword evidence="6 11" id="KW-0460">Magnesium</keyword>
<dbReference type="NCBIfam" id="TIGR02151">
    <property type="entry name" value="IPP_isom_2"/>
    <property type="match status" value="1"/>
</dbReference>
<keyword evidence="4 11" id="KW-0288">FMN</keyword>
<name>A0A0K6GLD0_9BACL</name>
<sequence length="354" mass="38450">MVIAVERAKRKLQHIEYALVTGQRRLHGFEDITFVHNSLPNISTAHIDLQANIGELSLRSPIFINAMTGGGGDETTKINEQLAYIAKQCGVAMAVGSQMAALKDERERQSFTIIRKVNTHGIVFANLGSEATVDEAKRAVDMIEANALQIHLNVVQELVMPEGDRNFCGALSRIEQIVSAVDVPVIVKEVGFGMSKETARALENVGVCAVDVGGFGGTNFAQIENKRREKQLAYFNEWGITTTASIAEVASEVQRISIIGSGGVQDALDVAKCIALGASAVGMAGYMLRMLIEQGIEALMAEIHRLHEDLTLIMTALGTATIADLQKAPLVITGKTHHWLRERGVETTRYSQRS</sequence>
<proteinExistence type="inferred from homology"/>
<keyword evidence="7 11" id="KW-0521">NADP</keyword>
<evidence type="ECO:0000256" key="8">
    <source>
        <dbReference type="ARBA" id="ARBA00023229"/>
    </source>
</evidence>
<dbReference type="SUPFAM" id="SSF51395">
    <property type="entry name" value="FMN-linked oxidoreductases"/>
    <property type="match status" value="1"/>
</dbReference>
<dbReference type="HAMAP" id="MF_00354">
    <property type="entry name" value="Idi_2"/>
    <property type="match status" value="1"/>
</dbReference>
<reference evidence="14" key="1">
    <citation type="submission" date="2015-08" db="EMBL/GenBank/DDBJ databases">
        <authorList>
            <person name="Varghese N."/>
        </authorList>
    </citation>
    <scope>NUCLEOTIDE SEQUENCE [LARGE SCALE GENOMIC DNA]</scope>
    <source>
        <strain evidence="14">DSM 27374</strain>
    </source>
</reference>
<dbReference type="GO" id="GO:0010181">
    <property type="term" value="F:FMN binding"/>
    <property type="evidence" value="ECO:0007669"/>
    <property type="project" value="UniProtKB-UniRule"/>
</dbReference>
<evidence type="ECO:0000256" key="7">
    <source>
        <dbReference type="ARBA" id="ARBA00022857"/>
    </source>
</evidence>
<dbReference type="GO" id="GO:0008299">
    <property type="term" value="P:isoprenoid biosynthetic process"/>
    <property type="evidence" value="ECO:0007669"/>
    <property type="project" value="UniProtKB-UniRule"/>
</dbReference>
<comment type="cofactor">
    <cofactor evidence="11">
        <name>NADPH</name>
        <dbReference type="ChEBI" id="CHEBI:57783"/>
    </cofactor>
</comment>
<evidence type="ECO:0000313" key="13">
    <source>
        <dbReference type="EMBL" id="CUA79510.1"/>
    </source>
</evidence>
<dbReference type="PIRSF" id="PIRSF003314">
    <property type="entry name" value="IPP_isomerase"/>
    <property type="match status" value="1"/>
</dbReference>
<comment type="cofactor">
    <cofactor evidence="1 11">
        <name>FMN</name>
        <dbReference type="ChEBI" id="CHEBI:58210"/>
    </cofactor>
</comment>
<evidence type="ECO:0000256" key="6">
    <source>
        <dbReference type="ARBA" id="ARBA00022842"/>
    </source>
</evidence>
<organism evidence="13 14">
    <name type="scientific">Anoxybacillus suryakundensis</name>
    <dbReference type="NCBI Taxonomy" id="1325335"/>
    <lineage>
        <taxon>Bacteria</taxon>
        <taxon>Bacillati</taxon>
        <taxon>Bacillota</taxon>
        <taxon>Bacilli</taxon>
        <taxon>Bacillales</taxon>
        <taxon>Anoxybacillaceae</taxon>
        <taxon>Anoxybacillus</taxon>
    </lineage>
</organism>
<dbReference type="Pfam" id="PF01070">
    <property type="entry name" value="FMN_dh"/>
    <property type="match status" value="1"/>
</dbReference>
<evidence type="ECO:0000313" key="14">
    <source>
        <dbReference type="Proteomes" id="UP000182738"/>
    </source>
</evidence>
<dbReference type="AlphaFoldDB" id="A0A0K6GLD0"/>
<comment type="subunit">
    <text evidence="10 11">Homooctamer. Dimer of tetramers.</text>
</comment>
<dbReference type="CDD" id="cd02811">
    <property type="entry name" value="IDI-2_FMN"/>
    <property type="match status" value="1"/>
</dbReference>